<keyword evidence="2" id="KW-0812">Transmembrane</keyword>
<dbReference type="EMBL" id="BAABHM010000020">
    <property type="protein sequence ID" value="GAA4714922.1"/>
    <property type="molecule type" value="Genomic_DNA"/>
</dbReference>
<keyword evidence="2" id="KW-1133">Transmembrane helix</keyword>
<evidence type="ECO:0000256" key="2">
    <source>
        <dbReference type="SAM" id="Phobius"/>
    </source>
</evidence>
<sequence length="386" mass="41868">MPLMQVMGYVRAPGRTESQRRRGRVATAIALSLISCLPGGVVGYYTAFTLTYYEPGKSEWIVLLLAAIVGAPVVFLLVVLRKEAMTRFATSWLLVAAAGTYLWTSTTFDYDVRQLAETAEFGAFTVDDPKNIDDVTRVQLTVDGTDAVLEIGAAPDSEPLVLIVAPVPPEYGCSEYGTFGGSPAYACSAPAALQFNDAVRYSWSGAALEAGGVSITTDDTEKIGELPIAAVPVDVTFATYSSFDDKRIFNRPLLGAGAVDQYTITYLANAQTLARDQWTAVVEYRFPRGTALLSMARDLSLILLGGAVSLFLIPQVRTRERQPAPATNEAPSTSADARLRRPEQRSRQAHQKSGSSMVHRAWSFAVALALVTLRRHRNRGSWPGPH</sequence>
<dbReference type="RefSeq" id="WP_253878223.1">
    <property type="nucleotide sequence ID" value="NZ_BAABHM010000020.1"/>
</dbReference>
<feature type="compositionally biased region" description="Basic and acidic residues" evidence="1">
    <location>
        <begin position="337"/>
        <end position="346"/>
    </location>
</feature>
<name>A0ABP8XXC9_9MICO</name>
<organism evidence="3 4">
    <name type="scientific">Promicromonospora umidemergens</name>
    <dbReference type="NCBI Taxonomy" id="629679"/>
    <lineage>
        <taxon>Bacteria</taxon>
        <taxon>Bacillati</taxon>
        <taxon>Actinomycetota</taxon>
        <taxon>Actinomycetes</taxon>
        <taxon>Micrococcales</taxon>
        <taxon>Promicromonosporaceae</taxon>
        <taxon>Promicromonospora</taxon>
    </lineage>
</organism>
<feature type="transmembrane region" description="Helical" evidence="2">
    <location>
        <begin position="25"/>
        <end position="48"/>
    </location>
</feature>
<reference evidence="4" key="1">
    <citation type="journal article" date="2019" name="Int. J. Syst. Evol. Microbiol.">
        <title>The Global Catalogue of Microorganisms (GCM) 10K type strain sequencing project: providing services to taxonomists for standard genome sequencing and annotation.</title>
        <authorList>
            <consortium name="The Broad Institute Genomics Platform"/>
            <consortium name="The Broad Institute Genome Sequencing Center for Infectious Disease"/>
            <person name="Wu L."/>
            <person name="Ma J."/>
        </authorList>
    </citation>
    <scope>NUCLEOTIDE SEQUENCE [LARGE SCALE GENOMIC DNA]</scope>
    <source>
        <strain evidence="4">JCM 17975</strain>
    </source>
</reference>
<protein>
    <submittedName>
        <fullName evidence="3">Uncharacterized protein</fullName>
    </submittedName>
</protein>
<dbReference type="Proteomes" id="UP001500843">
    <property type="component" value="Unassembled WGS sequence"/>
</dbReference>
<evidence type="ECO:0000313" key="3">
    <source>
        <dbReference type="EMBL" id="GAA4714922.1"/>
    </source>
</evidence>
<feature type="transmembrane region" description="Helical" evidence="2">
    <location>
        <begin position="60"/>
        <end position="80"/>
    </location>
</feature>
<evidence type="ECO:0000313" key="4">
    <source>
        <dbReference type="Proteomes" id="UP001500843"/>
    </source>
</evidence>
<evidence type="ECO:0000256" key="1">
    <source>
        <dbReference type="SAM" id="MobiDB-lite"/>
    </source>
</evidence>
<proteinExistence type="predicted"/>
<feature type="region of interest" description="Disordered" evidence="1">
    <location>
        <begin position="320"/>
        <end position="354"/>
    </location>
</feature>
<gene>
    <name evidence="3" type="ORF">GCM10023198_42710</name>
</gene>
<accession>A0ABP8XXC9</accession>
<keyword evidence="4" id="KW-1185">Reference proteome</keyword>
<comment type="caution">
    <text evidence="3">The sequence shown here is derived from an EMBL/GenBank/DDBJ whole genome shotgun (WGS) entry which is preliminary data.</text>
</comment>
<keyword evidence="2" id="KW-0472">Membrane</keyword>